<name>A0A7G9W5Q5_ALKCA</name>
<evidence type="ECO:0000256" key="1">
    <source>
        <dbReference type="ARBA" id="ARBA00022630"/>
    </source>
</evidence>
<accession>A0A7G9W5Q5</accession>
<dbReference type="PANTHER" id="PTHR43656">
    <property type="entry name" value="BINDING OXIDOREDUCTASE, PUTATIVE (AFU_ORTHOLOGUE AFUA_2G08260)-RELATED"/>
    <property type="match status" value="1"/>
</dbReference>
<dbReference type="AlphaFoldDB" id="A0A7G9W5Q5"/>
<proteinExistence type="predicted"/>
<dbReference type="KEGG" id="acae:HYG86_04120"/>
<evidence type="ECO:0000259" key="3">
    <source>
        <dbReference type="Pfam" id="PF00724"/>
    </source>
</evidence>
<dbReference type="InterPro" id="IPR051799">
    <property type="entry name" value="NADH_flavin_oxidoreductase"/>
</dbReference>
<keyword evidence="2" id="KW-0560">Oxidoreductase</keyword>
<dbReference type="Proteomes" id="UP000516160">
    <property type="component" value="Chromosome"/>
</dbReference>
<evidence type="ECO:0000313" key="4">
    <source>
        <dbReference type="EMBL" id="QNO14017.1"/>
    </source>
</evidence>
<dbReference type="SUPFAM" id="SSF51395">
    <property type="entry name" value="FMN-linked oxidoreductases"/>
    <property type="match status" value="1"/>
</dbReference>
<dbReference type="InterPro" id="IPR001155">
    <property type="entry name" value="OxRdtase_FMN_N"/>
</dbReference>
<dbReference type="Pfam" id="PF00724">
    <property type="entry name" value="Oxidored_FMN"/>
    <property type="match status" value="1"/>
</dbReference>
<dbReference type="GO" id="GO:0016491">
    <property type="term" value="F:oxidoreductase activity"/>
    <property type="evidence" value="ECO:0007669"/>
    <property type="project" value="UniProtKB-KW"/>
</dbReference>
<dbReference type="EMBL" id="CP058559">
    <property type="protein sequence ID" value="QNO14017.1"/>
    <property type="molecule type" value="Genomic_DNA"/>
</dbReference>
<keyword evidence="1" id="KW-0285">Flavoprotein</keyword>
<feature type="domain" description="NADH:flavin oxidoreductase/NADH oxidase N-terminal" evidence="3">
    <location>
        <begin position="4"/>
        <end position="332"/>
    </location>
</feature>
<dbReference type="InterPro" id="IPR013785">
    <property type="entry name" value="Aldolase_TIM"/>
</dbReference>
<dbReference type="PANTHER" id="PTHR43656:SF2">
    <property type="entry name" value="BINDING OXIDOREDUCTASE, PUTATIVE (AFU_ORTHOLOGUE AFUA_2G08260)-RELATED"/>
    <property type="match status" value="1"/>
</dbReference>
<evidence type="ECO:0000313" key="5">
    <source>
        <dbReference type="Proteomes" id="UP000516160"/>
    </source>
</evidence>
<dbReference type="CDD" id="cd02803">
    <property type="entry name" value="OYE_like_FMN_family"/>
    <property type="match status" value="1"/>
</dbReference>
<dbReference type="RefSeq" id="WP_213167679.1">
    <property type="nucleotide sequence ID" value="NZ_CP058559.1"/>
</dbReference>
<evidence type="ECO:0000256" key="2">
    <source>
        <dbReference type="ARBA" id="ARBA00023002"/>
    </source>
</evidence>
<gene>
    <name evidence="4" type="ORF">HYG86_04120</name>
</gene>
<organism evidence="4 5">
    <name type="scientific">Alkalicella caledoniensis</name>
    <dbReference type="NCBI Taxonomy" id="2731377"/>
    <lineage>
        <taxon>Bacteria</taxon>
        <taxon>Bacillati</taxon>
        <taxon>Bacillota</taxon>
        <taxon>Clostridia</taxon>
        <taxon>Eubacteriales</taxon>
        <taxon>Proteinivoracaceae</taxon>
        <taxon>Alkalicella</taxon>
    </lineage>
</organism>
<sequence>MANLLKPLVLKNINLSNRLVMPPMATSASQPDGKVSKEIIDYYDEKSKGGYIGLIVIEHSFITQQGKASDKQLSVADDSCIESLKVLANTIQKNGSKTVMQINHAGNAAKKDVTGMEPVGPSAIANPRSKSGIVPKELSQHEIATIVEEFKNAAIRVKKAGFDGVQIHSAHGYLLNQFYSPLTNKRTDKYGGDTLGRITIHLEIIKAVREAVGPDFNVSLRLGASDYNENGTTIEDSKIAAVEFEKAGVDLLDISGGFSGYNIPGADKQGYFYPLTEALKEVVSIPLILTGGITDSLAAEKLLQDEKTDLIGVGRAILNDSNWAKNAIEGLKK</sequence>
<dbReference type="GO" id="GO:0010181">
    <property type="term" value="F:FMN binding"/>
    <property type="evidence" value="ECO:0007669"/>
    <property type="project" value="InterPro"/>
</dbReference>
<keyword evidence="5" id="KW-1185">Reference proteome</keyword>
<reference evidence="4 5" key="1">
    <citation type="submission" date="2020-07" db="EMBL/GenBank/DDBJ databases">
        <title>Alkalicella. sp. LB2 genome.</title>
        <authorList>
            <person name="Postec A."/>
            <person name="Quemeneur M."/>
        </authorList>
    </citation>
    <scope>NUCLEOTIDE SEQUENCE [LARGE SCALE GENOMIC DNA]</scope>
    <source>
        <strain evidence="4 5">LB2</strain>
    </source>
</reference>
<protein>
    <submittedName>
        <fullName evidence="4">NADH:flavin oxidoreductase</fullName>
    </submittedName>
</protein>
<dbReference type="Gene3D" id="3.20.20.70">
    <property type="entry name" value="Aldolase class I"/>
    <property type="match status" value="1"/>
</dbReference>